<protein>
    <submittedName>
        <fullName evidence="7">ABC transporter permease</fullName>
    </submittedName>
</protein>
<dbReference type="GO" id="GO:0055085">
    <property type="term" value="P:transmembrane transport"/>
    <property type="evidence" value="ECO:0007669"/>
    <property type="project" value="InterPro"/>
</dbReference>
<dbReference type="SUPFAM" id="SSF161098">
    <property type="entry name" value="MetI-like"/>
    <property type="match status" value="1"/>
</dbReference>
<evidence type="ECO:0000256" key="1">
    <source>
        <dbReference type="ARBA" id="ARBA00004651"/>
    </source>
</evidence>
<dbReference type="RefSeq" id="WP_044351769.1">
    <property type="nucleotide sequence ID" value="NZ_AZAC01000048.1"/>
</dbReference>
<keyword evidence="8" id="KW-1185">Reference proteome</keyword>
<comment type="caution">
    <text evidence="7">The sequence shown here is derived from an EMBL/GenBank/DDBJ whole genome shotgun (WGS) entry which is preliminary data.</text>
</comment>
<dbReference type="AlphaFoldDB" id="A0A0D2J093"/>
<keyword evidence="4 5" id="KW-0472">Membrane</keyword>
<keyword evidence="3 5" id="KW-1133">Transmembrane helix</keyword>
<dbReference type="STRING" id="1429043.X474_23270"/>
<evidence type="ECO:0000256" key="2">
    <source>
        <dbReference type="ARBA" id="ARBA00022692"/>
    </source>
</evidence>
<name>A0A0D2J093_9BACT</name>
<proteinExistence type="inferred from homology"/>
<organism evidence="7 8">
    <name type="scientific">Dethiosulfatarculus sandiegensis</name>
    <dbReference type="NCBI Taxonomy" id="1429043"/>
    <lineage>
        <taxon>Bacteria</taxon>
        <taxon>Pseudomonadati</taxon>
        <taxon>Thermodesulfobacteriota</taxon>
        <taxon>Desulfarculia</taxon>
        <taxon>Desulfarculales</taxon>
        <taxon>Desulfarculaceae</taxon>
        <taxon>Dethiosulfatarculus</taxon>
    </lineage>
</organism>
<accession>A0A0D2J093</accession>
<dbReference type="CDD" id="cd06261">
    <property type="entry name" value="TM_PBP2"/>
    <property type="match status" value="1"/>
</dbReference>
<evidence type="ECO:0000313" key="7">
    <source>
        <dbReference type="EMBL" id="KIX11654.1"/>
    </source>
</evidence>
<feature type="transmembrane region" description="Helical" evidence="5">
    <location>
        <begin position="136"/>
        <end position="162"/>
    </location>
</feature>
<dbReference type="PROSITE" id="PS50928">
    <property type="entry name" value="ABC_TM1"/>
    <property type="match status" value="1"/>
</dbReference>
<dbReference type="PATRIC" id="fig|1429043.3.peg.4924"/>
<sequence>MKRLFFSKKNKRSGHIAAFALAALAMIFLSYALPRLLPGDFVTAMYSSSHVVLDPGQEAQLKAYYSQDQGFGTYLIKFLTFEWGYSYAFMDPVSSLIMEALPWTLLLLGLANLLGMALGFYSGVEAAWRQGPLERGLVSLATVLEGVPEIATSVVLLAVFALKLGWLPAQGAETAYAQVGLWQRLGDIFLHMILPLTTLTLAYAPGNFLLTRNSMIMVLGEPYITTAKAKGLPPARVRYAHSARNALLPLVTRLGLRMAFMITGALVVETIFAYPGLGTLLYNAISNRDLPLIQGVVLVSALVFLGLNLALEMTYRRLDPRIKDAS</sequence>
<evidence type="ECO:0000313" key="8">
    <source>
        <dbReference type="Proteomes" id="UP000032233"/>
    </source>
</evidence>
<dbReference type="Proteomes" id="UP000032233">
    <property type="component" value="Unassembled WGS sequence"/>
</dbReference>
<dbReference type="Gene3D" id="1.10.3720.10">
    <property type="entry name" value="MetI-like"/>
    <property type="match status" value="1"/>
</dbReference>
<feature type="transmembrane region" description="Helical" evidence="5">
    <location>
        <begin position="100"/>
        <end position="124"/>
    </location>
</feature>
<evidence type="ECO:0000256" key="5">
    <source>
        <dbReference type="RuleBase" id="RU363032"/>
    </source>
</evidence>
<feature type="transmembrane region" description="Helical" evidence="5">
    <location>
        <begin position="188"/>
        <end position="210"/>
    </location>
</feature>
<dbReference type="InterPro" id="IPR000515">
    <property type="entry name" value="MetI-like"/>
</dbReference>
<gene>
    <name evidence="7" type="ORF">X474_23270</name>
</gene>
<comment type="similarity">
    <text evidence="5">Belongs to the binding-protein-dependent transport system permease family.</text>
</comment>
<dbReference type="GO" id="GO:0005886">
    <property type="term" value="C:plasma membrane"/>
    <property type="evidence" value="ECO:0007669"/>
    <property type="project" value="UniProtKB-SubCell"/>
</dbReference>
<feature type="transmembrane region" description="Helical" evidence="5">
    <location>
        <begin position="254"/>
        <end position="272"/>
    </location>
</feature>
<dbReference type="InParanoid" id="A0A0D2J093"/>
<dbReference type="Pfam" id="PF00528">
    <property type="entry name" value="BPD_transp_1"/>
    <property type="match status" value="1"/>
</dbReference>
<keyword evidence="2 5" id="KW-0812">Transmembrane</keyword>
<dbReference type="InterPro" id="IPR035906">
    <property type="entry name" value="MetI-like_sf"/>
</dbReference>
<evidence type="ECO:0000259" key="6">
    <source>
        <dbReference type="PROSITE" id="PS50928"/>
    </source>
</evidence>
<evidence type="ECO:0000256" key="3">
    <source>
        <dbReference type="ARBA" id="ARBA00022989"/>
    </source>
</evidence>
<dbReference type="PANTHER" id="PTHR43376">
    <property type="entry name" value="OLIGOPEPTIDE TRANSPORT SYSTEM PERMEASE PROTEIN"/>
    <property type="match status" value="1"/>
</dbReference>
<feature type="transmembrane region" description="Helical" evidence="5">
    <location>
        <begin position="292"/>
        <end position="311"/>
    </location>
</feature>
<comment type="subcellular location">
    <subcellularLocation>
        <location evidence="1 5">Cell membrane</location>
        <topology evidence="1 5">Multi-pass membrane protein</topology>
    </subcellularLocation>
</comment>
<keyword evidence="5" id="KW-0813">Transport</keyword>
<feature type="domain" description="ABC transmembrane type-1" evidence="6">
    <location>
        <begin position="101"/>
        <end position="315"/>
    </location>
</feature>
<dbReference type="PANTHER" id="PTHR43376:SF1">
    <property type="entry name" value="OLIGOPEPTIDE TRANSPORT SYSTEM PERMEASE PROTEIN"/>
    <property type="match status" value="1"/>
</dbReference>
<dbReference type="OrthoDB" id="9778910at2"/>
<evidence type="ECO:0000256" key="4">
    <source>
        <dbReference type="ARBA" id="ARBA00023136"/>
    </source>
</evidence>
<dbReference type="EMBL" id="AZAC01000048">
    <property type="protein sequence ID" value="KIX11654.1"/>
    <property type="molecule type" value="Genomic_DNA"/>
</dbReference>
<reference evidence="7 8" key="1">
    <citation type="submission" date="2013-11" db="EMBL/GenBank/DDBJ databases">
        <title>Metagenomic analysis of a methanogenic consortium involved in long chain n-alkane degradation.</title>
        <authorList>
            <person name="Davidova I.A."/>
            <person name="Callaghan A.V."/>
            <person name="Wawrik B."/>
            <person name="Pruitt S."/>
            <person name="Marks C."/>
            <person name="Duncan K.E."/>
            <person name="Suflita J.M."/>
        </authorList>
    </citation>
    <scope>NUCLEOTIDE SEQUENCE [LARGE SCALE GENOMIC DNA]</scope>
    <source>
        <strain evidence="7 8">SPR</strain>
    </source>
</reference>